<dbReference type="PANTHER" id="PTHR34990">
    <property type="entry name" value="UDP-2,3-DIACYLGLUCOSAMINE HYDROLASE-RELATED"/>
    <property type="match status" value="1"/>
</dbReference>
<evidence type="ECO:0000256" key="2">
    <source>
        <dbReference type="ARBA" id="ARBA00022519"/>
    </source>
</evidence>
<dbReference type="InterPro" id="IPR029052">
    <property type="entry name" value="Metallo-depent_PP-like"/>
</dbReference>
<comment type="caution">
    <text evidence="8">The sequence shown here is derived from an EMBL/GenBank/DDBJ whole genome shotgun (WGS) entry which is preliminary data.</text>
</comment>
<dbReference type="AlphaFoldDB" id="A0A1F5VRH8"/>
<dbReference type="InterPro" id="IPR043461">
    <property type="entry name" value="LpxH-like"/>
</dbReference>
<dbReference type="GO" id="GO:0009245">
    <property type="term" value="P:lipid A biosynthetic process"/>
    <property type="evidence" value="ECO:0007669"/>
    <property type="project" value="TreeGrafter"/>
</dbReference>
<dbReference type="STRING" id="1817863.A2Y62_00250"/>
<dbReference type="Proteomes" id="UP000178943">
    <property type="component" value="Unassembled WGS sequence"/>
</dbReference>
<evidence type="ECO:0000313" key="9">
    <source>
        <dbReference type="Proteomes" id="UP000178943"/>
    </source>
</evidence>
<evidence type="ECO:0000256" key="4">
    <source>
        <dbReference type="ARBA" id="ARBA00022801"/>
    </source>
</evidence>
<keyword evidence="1" id="KW-1003">Cell membrane</keyword>
<dbReference type="SUPFAM" id="SSF56300">
    <property type="entry name" value="Metallo-dependent phosphatases"/>
    <property type="match status" value="1"/>
</dbReference>
<gene>
    <name evidence="8" type="ORF">A2Y62_00250</name>
</gene>
<organism evidence="8 9">
    <name type="scientific">Candidatus Fischerbacteria bacterium RBG_13_37_8</name>
    <dbReference type="NCBI Taxonomy" id="1817863"/>
    <lineage>
        <taxon>Bacteria</taxon>
        <taxon>Candidatus Fischeribacteriota</taxon>
    </lineage>
</organism>
<dbReference type="GO" id="GO:0008758">
    <property type="term" value="F:UDP-2,3-diacylglucosamine hydrolase activity"/>
    <property type="evidence" value="ECO:0007669"/>
    <property type="project" value="TreeGrafter"/>
</dbReference>
<dbReference type="PANTHER" id="PTHR34990:SF1">
    <property type="entry name" value="UDP-2,3-DIACYLGLUCOSAMINE HYDROLASE"/>
    <property type="match status" value="1"/>
</dbReference>
<protein>
    <recommendedName>
        <fullName evidence="7">Calcineurin-like phosphoesterase domain-containing protein</fullName>
    </recommendedName>
</protein>
<dbReference type="InterPro" id="IPR004843">
    <property type="entry name" value="Calcineurin-like_PHP"/>
</dbReference>
<evidence type="ECO:0000259" key="7">
    <source>
        <dbReference type="Pfam" id="PF00149"/>
    </source>
</evidence>
<name>A0A1F5VRH8_9BACT</name>
<accession>A0A1F5VRH8</accession>
<proteinExistence type="predicted"/>
<dbReference type="EMBL" id="MFGW01000098">
    <property type="protein sequence ID" value="OGF66074.1"/>
    <property type="molecule type" value="Genomic_DNA"/>
</dbReference>
<keyword evidence="5" id="KW-0472">Membrane</keyword>
<reference evidence="8 9" key="1">
    <citation type="journal article" date="2016" name="Nat. Commun.">
        <title>Thousands of microbial genomes shed light on interconnected biogeochemical processes in an aquifer system.</title>
        <authorList>
            <person name="Anantharaman K."/>
            <person name="Brown C.T."/>
            <person name="Hug L.A."/>
            <person name="Sharon I."/>
            <person name="Castelle C.J."/>
            <person name="Probst A.J."/>
            <person name="Thomas B.C."/>
            <person name="Singh A."/>
            <person name="Wilkins M.J."/>
            <person name="Karaoz U."/>
            <person name="Brodie E.L."/>
            <person name="Williams K.H."/>
            <person name="Hubbard S.S."/>
            <person name="Banfield J.F."/>
        </authorList>
    </citation>
    <scope>NUCLEOTIDE SEQUENCE [LARGE SCALE GENOMIC DNA]</scope>
</reference>
<dbReference type="Gene3D" id="3.60.21.10">
    <property type="match status" value="1"/>
</dbReference>
<evidence type="ECO:0000256" key="1">
    <source>
        <dbReference type="ARBA" id="ARBA00022475"/>
    </source>
</evidence>
<keyword evidence="3" id="KW-0479">Metal-binding</keyword>
<evidence type="ECO:0000313" key="8">
    <source>
        <dbReference type="EMBL" id="OGF66074.1"/>
    </source>
</evidence>
<evidence type="ECO:0000256" key="5">
    <source>
        <dbReference type="ARBA" id="ARBA00023136"/>
    </source>
</evidence>
<keyword evidence="6" id="KW-0464">Manganese</keyword>
<dbReference type="GO" id="GO:0016020">
    <property type="term" value="C:membrane"/>
    <property type="evidence" value="ECO:0007669"/>
    <property type="project" value="GOC"/>
</dbReference>
<dbReference type="GO" id="GO:0046872">
    <property type="term" value="F:metal ion binding"/>
    <property type="evidence" value="ECO:0007669"/>
    <property type="project" value="UniProtKB-KW"/>
</dbReference>
<feature type="domain" description="Calcineurin-like phosphoesterase" evidence="7">
    <location>
        <begin position="4"/>
        <end position="197"/>
    </location>
</feature>
<evidence type="ECO:0000256" key="3">
    <source>
        <dbReference type="ARBA" id="ARBA00022723"/>
    </source>
</evidence>
<sequence length="237" mass="27887">MNNTFLVCSDLHIRQHEEKKISLLINLIETLPPSQELIIAGDLFDIFIGSLHLMPPWQKDLLNSFKNAKTARKKIIYVEGNRDFSISQLCNEYFHEVFPQNCYKYNGSLLILHGDKINSKDFLYLCWRAFIKNRFLFAVASRLPAAFIQKSAMWLEKNMKKINIKYKNNIPHSAIDQFINKLPPHVHAVISGHFHKYIELNLKDTKYFALPCWDEYPNIMKVDLDKHNFSFKLEKLI</sequence>
<evidence type="ECO:0000256" key="6">
    <source>
        <dbReference type="ARBA" id="ARBA00023211"/>
    </source>
</evidence>
<keyword evidence="4" id="KW-0378">Hydrolase</keyword>
<dbReference type="Pfam" id="PF00149">
    <property type="entry name" value="Metallophos"/>
    <property type="match status" value="1"/>
</dbReference>
<keyword evidence="2" id="KW-0997">Cell inner membrane</keyword>